<proteinExistence type="predicted"/>
<comment type="caution">
    <text evidence="4">The sequence shown here is derived from an EMBL/GenBank/DDBJ whole genome shotgun (WGS) entry which is preliminary data.</text>
</comment>
<evidence type="ECO:0000256" key="2">
    <source>
        <dbReference type="ARBA" id="ARBA00022737"/>
    </source>
</evidence>
<evidence type="ECO:0000313" key="5">
    <source>
        <dbReference type="Proteomes" id="UP000436088"/>
    </source>
</evidence>
<accession>A0A6A3APS1</accession>
<reference evidence="4" key="1">
    <citation type="submission" date="2019-09" db="EMBL/GenBank/DDBJ databases">
        <title>Draft genome information of white flower Hibiscus syriacus.</title>
        <authorList>
            <person name="Kim Y.-M."/>
        </authorList>
    </citation>
    <scope>NUCLEOTIDE SEQUENCE [LARGE SCALE GENOMIC DNA]</scope>
    <source>
        <strain evidence="4">YM2019G1</strain>
    </source>
</reference>
<dbReference type="InterPro" id="IPR036322">
    <property type="entry name" value="WD40_repeat_dom_sf"/>
</dbReference>
<gene>
    <name evidence="4" type="ORF">F3Y22_tig00110391pilonHSYRG00192</name>
</gene>
<dbReference type="AlphaFoldDB" id="A0A6A3APS1"/>
<feature type="repeat" description="WD" evidence="3">
    <location>
        <begin position="15"/>
        <end position="56"/>
    </location>
</feature>
<dbReference type="EMBL" id="VEPZ02000968">
    <property type="protein sequence ID" value="KAE8706651.1"/>
    <property type="molecule type" value="Genomic_DNA"/>
</dbReference>
<protein>
    <submittedName>
        <fullName evidence="4">DDB1-and CUL4-associated factor 8-like isoform X2</fullName>
    </submittedName>
</protein>
<keyword evidence="2" id="KW-0677">Repeat</keyword>
<dbReference type="SMART" id="SM00320">
    <property type="entry name" value="WD40"/>
    <property type="match status" value="4"/>
</dbReference>
<dbReference type="SUPFAM" id="SSF50978">
    <property type="entry name" value="WD40 repeat-like"/>
    <property type="match status" value="1"/>
</dbReference>
<dbReference type="GO" id="GO:0080008">
    <property type="term" value="C:Cul4-RING E3 ubiquitin ligase complex"/>
    <property type="evidence" value="ECO:0007669"/>
    <property type="project" value="TreeGrafter"/>
</dbReference>
<dbReference type="GO" id="GO:0005737">
    <property type="term" value="C:cytoplasm"/>
    <property type="evidence" value="ECO:0007669"/>
    <property type="project" value="TreeGrafter"/>
</dbReference>
<dbReference type="PANTHER" id="PTHR15574">
    <property type="entry name" value="WD REPEAT DOMAIN-CONTAINING FAMILY"/>
    <property type="match status" value="1"/>
</dbReference>
<dbReference type="Proteomes" id="UP000436088">
    <property type="component" value="Unassembled WGS sequence"/>
</dbReference>
<dbReference type="InterPro" id="IPR045151">
    <property type="entry name" value="DCAF8"/>
</dbReference>
<organism evidence="4 5">
    <name type="scientific">Hibiscus syriacus</name>
    <name type="common">Rose of Sharon</name>
    <dbReference type="NCBI Taxonomy" id="106335"/>
    <lineage>
        <taxon>Eukaryota</taxon>
        <taxon>Viridiplantae</taxon>
        <taxon>Streptophyta</taxon>
        <taxon>Embryophyta</taxon>
        <taxon>Tracheophyta</taxon>
        <taxon>Spermatophyta</taxon>
        <taxon>Magnoliopsida</taxon>
        <taxon>eudicotyledons</taxon>
        <taxon>Gunneridae</taxon>
        <taxon>Pentapetalae</taxon>
        <taxon>rosids</taxon>
        <taxon>malvids</taxon>
        <taxon>Malvales</taxon>
        <taxon>Malvaceae</taxon>
        <taxon>Malvoideae</taxon>
        <taxon>Hibiscus</taxon>
    </lineage>
</organism>
<keyword evidence="5" id="KW-1185">Reference proteome</keyword>
<name>A0A6A3APS1_HIBSY</name>
<sequence length="308" mass="34083">MLKDLVPRLGIYKKLKKHHGCVNTVSFNADGNNLVSGSDDMRVIVWGWETGHSKLSFWSGHSDNVFQARFMLYTDDRSLVTCAADGENDLRTAQATELFTCYPLDDSRACMRVIKLNSIAIDPRNPNLFAVAGSDGFTRLYDYTKSELLVSHSNEFIYLSTRDMGLGHDPALASSSSVCSEASEIGLDHSAVSASAMDANDKGIPQVYKGHMNREMVKGVRFFGPRSEYVVSGSDCGRIFIWKRKCGELVRVMEAEKHVVNCIESHPHSAVLASSGIETVIKIWAPKALHKAIPPTNIEERLGSRPEQ</sequence>
<dbReference type="Pfam" id="PF00400">
    <property type="entry name" value="WD40"/>
    <property type="match status" value="3"/>
</dbReference>
<dbReference type="PROSITE" id="PS50082">
    <property type="entry name" value="WD_REPEATS_2"/>
    <property type="match status" value="1"/>
</dbReference>
<evidence type="ECO:0000313" key="4">
    <source>
        <dbReference type="EMBL" id="KAE8706651.1"/>
    </source>
</evidence>
<keyword evidence="1 3" id="KW-0853">WD repeat</keyword>
<dbReference type="InterPro" id="IPR015943">
    <property type="entry name" value="WD40/YVTN_repeat-like_dom_sf"/>
</dbReference>
<dbReference type="PANTHER" id="PTHR15574:SF21">
    <property type="entry name" value="DDB1- AND CUL4-ASSOCIATED FACTOR 8"/>
    <property type="match status" value="1"/>
</dbReference>
<evidence type="ECO:0000256" key="1">
    <source>
        <dbReference type="ARBA" id="ARBA00022574"/>
    </source>
</evidence>
<evidence type="ECO:0000256" key="3">
    <source>
        <dbReference type="PROSITE-ProRule" id="PRU00221"/>
    </source>
</evidence>
<dbReference type="Gene3D" id="2.130.10.10">
    <property type="entry name" value="YVTN repeat-like/Quinoprotein amine dehydrogenase"/>
    <property type="match status" value="2"/>
</dbReference>
<dbReference type="PROSITE" id="PS50294">
    <property type="entry name" value="WD_REPEATS_REGION"/>
    <property type="match status" value="1"/>
</dbReference>
<dbReference type="InterPro" id="IPR001680">
    <property type="entry name" value="WD40_rpt"/>
</dbReference>